<evidence type="ECO:0000313" key="2">
    <source>
        <dbReference type="Proteomes" id="UP001305174"/>
    </source>
</evidence>
<protein>
    <submittedName>
        <fullName evidence="1">Uncharacterized protein</fullName>
    </submittedName>
</protein>
<sequence>MGTSRFSVGNLSMQNVSGICIPCNSMLDTANIVHAMIINDDIVKVGKSEGQWYIVQQFNQSKRIQNNASNESR</sequence>
<evidence type="ECO:0000313" key="1">
    <source>
        <dbReference type="EMBL" id="WOZ57570.1"/>
    </source>
</evidence>
<dbReference type="Proteomes" id="UP001305174">
    <property type="component" value="Segment"/>
</dbReference>
<keyword evidence="2" id="KW-1185">Reference proteome</keyword>
<reference evidence="2" key="1">
    <citation type="submission" date="2024-05" db="EMBL/GenBank/DDBJ databases">
        <authorList>
            <person name="Tikunov A.Y."/>
            <person name="Morozova V.V."/>
            <person name="Kozlova Y.N."/>
            <person name="Tikunova N.V."/>
            <person name="Babkin I.V."/>
        </authorList>
    </citation>
    <scope>NUCLEOTIDE SEQUENCE [LARGE SCALE GENOMIC DNA]</scope>
</reference>
<proteinExistence type="predicted"/>
<organism evidence="1 2">
    <name type="scientific">Pseudomonas phage vB_PseuGesM_254</name>
    <dbReference type="NCBI Taxonomy" id="3092638"/>
    <lineage>
        <taxon>Viruses</taxon>
        <taxon>Duplodnaviria</taxon>
        <taxon>Heunggongvirae</taxon>
        <taxon>Uroviricota</taxon>
        <taxon>Caudoviricetes</taxon>
        <taxon>Vandenendeviridae</taxon>
        <taxon>Chemalvirus</taxon>
        <taxon>Chemalvirus PseuGes254</taxon>
    </lineage>
</organism>
<name>A0AAX4G7B4_9CAUD</name>
<accession>A0AAX4G7B4</accession>
<dbReference type="EMBL" id="OR575930">
    <property type="protein sequence ID" value="WOZ57570.1"/>
    <property type="molecule type" value="Genomic_DNA"/>
</dbReference>